<feature type="region of interest" description="Disordered" evidence="1">
    <location>
        <begin position="20"/>
        <end position="41"/>
    </location>
</feature>
<accession>A0A2P2PPR5</accession>
<evidence type="ECO:0000256" key="1">
    <source>
        <dbReference type="SAM" id="MobiDB-lite"/>
    </source>
</evidence>
<protein>
    <submittedName>
        <fullName evidence="2">Uncharacterized protein</fullName>
    </submittedName>
</protein>
<name>A0A2P2PPR5_RHIMU</name>
<organism evidence="2">
    <name type="scientific">Rhizophora mucronata</name>
    <name type="common">Asiatic mangrove</name>
    <dbReference type="NCBI Taxonomy" id="61149"/>
    <lineage>
        <taxon>Eukaryota</taxon>
        <taxon>Viridiplantae</taxon>
        <taxon>Streptophyta</taxon>
        <taxon>Embryophyta</taxon>
        <taxon>Tracheophyta</taxon>
        <taxon>Spermatophyta</taxon>
        <taxon>Magnoliopsida</taxon>
        <taxon>eudicotyledons</taxon>
        <taxon>Gunneridae</taxon>
        <taxon>Pentapetalae</taxon>
        <taxon>rosids</taxon>
        <taxon>fabids</taxon>
        <taxon>Malpighiales</taxon>
        <taxon>Rhizophoraceae</taxon>
        <taxon>Rhizophora</taxon>
    </lineage>
</organism>
<evidence type="ECO:0000313" key="2">
    <source>
        <dbReference type="EMBL" id="MBX56748.1"/>
    </source>
</evidence>
<proteinExistence type="predicted"/>
<dbReference type="EMBL" id="GGEC01076264">
    <property type="protein sequence ID" value="MBX56748.1"/>
    <property type="molecule type" value="Transcribed_RNA"/>
</dbReference>
<reference evidence="2" key="1">
    <citation type="submission" date="2018-02" db="EMBL/GenBank/DDBJ databases">
        <title>Rhizophora mucronata_Transcriptome.</title>
        <authorList>
            <person name="Meera S.P."/>
            <person name="Sreeshan A."/>
            <person name="Augustine A."/>
        </authorList>
    </citation>
    <scope>NUCLEOTIDE SEQUENCE</scope>
    <source>
        <tissue evidence="2">Leaf</tissue>
    </source>
</reference>
<sequence length="70" mass="7434">MTVICGPRSQNICLGAPMAHSHASLQDPPGRANISSGKHIDSRQRRVHCALTRSVVVIVTGGSPSPTRVY</sequence>
<dbReference type="AlphaFoldDB" id="A0A2P2PPR5"/>